<dbReference type="GO" id="GO:0003700">
    <property type="term" value="F:DNA-binding transcription factor activity"/>
    <property type="evidence" value="ECO:0007669"/>
    <property type="project" value="InterPro"/>
</dbReference>
<keyword evidence="4" id="KW-0732">Signal</keyword>
<dbReference type="InterPro" id="IPR009057">
    <property type="entry name" value="Homeodomain-like_sf"/>
</dbReference>
<dbReference type="InterPro" id="IPR002491">
    <property type="entry name" value="ABC_transptr_periplasmic_BD"/>
</dbReference>
<feature type="region of interest" description="Disordered" evidence="7">
    <location>
        <begin position="350"/>
        <end position="380"/>
    </location>
</feature>
<evidence type="ECO:0000256" key="7">
    <source>
        <dbReference type="SAM" id="MobiDB-lite"/>
    </source>
</evidence>
<dbReference type="Gene3D" id="1.10.10.60">
    <property type="entry name" value="Homeodomain-like"/>
    <property type="match status" value="2"/>
</dbReference>
<evidence type="ECO:0000256" key="5">
    <source>
        <dbReference type="ARBA" id="ARBA00023015"/>
    </source>
</evidence>
<dbReference type="SUPFAM" id="SSF53807">
    <property type="entry name" value="Helical backbone' metal receptor"/>
    <property type="match status" value="1"/>
</dbReference>
<feature type="compositionally biased region" description="Low complexity" evidence="7">
    <location>
        <begin position="350"/>
        <end position="369"/>
    </location>
</feature>
<dbReference type="PROSITE" id="PS50194">
    <property type="entry name" value="FILAMIN_REPEAT"/>
    <property type="match status" value="1"/>
</dbReference>
<dbReference type="RefSeq" id="WP_184095165.1">
    <property type="nucleotide sequence ID" value="NZ_AP023367.1"/>
</dbReference>
<dbReference type="SUPFAM" id="SSF46689">
    <property type="entry name" value="Homeodomain-like"/>
    <property type="match status" value="2"/>
</dbReference>
<dbReference type="Pfam" id="PF01497">
    <property type="entry name" value="Peripla_BP_2"/>
    <property type="match status" value="1"/>
</dbReference>
<evidence type="ECO:0000256" key="4">
    <source>
        <dbReference type="ARBA" id="ARBA00022729"/>
    </source>
</evidence>
<dbReference type="Proteomes" id="UP000515561">
    <property type="component" value="Chromosome"/>
</dbReference>
<evidence type="ECO:0000313" key="8">
    <source>
        <dbReference type="EMBL" id="BCJ93228.1"/>
    </source>
</evidence>
<proteinExistence type="inferred from homology"/>
<keyword evidence="3" id="KW-0813">Transport</keyword>
<dbReference type="PANTHER" id="PTHR30532:SF29">
    <property type="entry name" value="FE(3+) DICITRATE-BINDING PERIPLASMIC PROTEIN"/>
    <property type="match status" value="1"/>
</dbReference>
<name>A0A6S6R2G9_9FIRM</name>
<dbReference type="GO" id="GO:1901678">
    <property type="term" value="P:iron coordination entity transport"/>
    <property type="evidence" value="ECO:0007669"/>
    <property type="project" value="UniProtKB-ARBA"/>
</dbReference>
<dbReference type="Pfam" id="PF12833">
    <property type="entry name" value="HTH_18"/>
    <property type="match status" value="1"/>
</dbReference>
<dbReference type="GO" id="GO:0030288">
    <property type="term" value="C:outer membrane-bounded periplasmic space"/>
    <property type="evidence" value="ECO:0007669"/>
    <property type="project" value="TreeGrafter"/>
</dbReference>
<dbReference type="PROSITE" id="PS01124">
    <property type="entry name" value="HTH_ARAC_FAMILY_2"/>
    <property type="match status" value="1"/>
</dbReference>
<evidence type="ECO:0000256" key="2">
    <source>
        <dbReference type="ARBA" id="ARBA00008814"/>
    </source>
</evidence>
<keyword evidence="6" id="KW-0804">Transcription</keyword>
<dbReference type="KEGG" id="acel:acsn021_07970"/>
<dbReference type="AlphaFoldDB" id="A0A6S6R2G9"/>
<evidence type="ECO:0000256" key="1">
    <source>
        <dbReference type="ARBA" id="ARBA00004196"/>
    </source>
</evidence>
<dbReference type="EMBL" id="AP023367">
    <property type="protein sequence ID" value="BCJ93228.1"/>
    <property type="molecule type" value="Genomic_DNA"/>
</dbReference>
<dbReference type="Gene3D" id="3.40.50.1980">
    <property type="entry name" value="Nitrogenase molybdenum iron protein domain"/>
    <property type="match status" value="2"/>
</dbReference>
<evidence type="ECO:0000256" key="3">
    <source>
        <dbReference type="ARBA" id="ARBA00022448"/>
    </source>
</evidence>
<organism evidence="8 9">
    <name type="scientific">Anaerocolumna cellulosilytica</name>
    <dbReference type="NCBI Taxonomy" id="433286"/>
    <lineage>
        <taxon>Bacteria</taxon>
        <taxon>Bacillati</taxon>
        <taxon>Bacillota</taxon>
        <taxon>Clostridia</taxon>
        <taxon>Lachnospirales</taxon>
        <taxon>Lachnospiraceae</taxon>
        <taxon>Anaerocolumna</taxon>
    </lineage>
</organism>
<reference evidence="8 9" key="1">
    <citation type="journal article" date="2016" name="Int. J. Syst. Evol. Microbiol.">
        <title>Descriptions of Anaerotaenia torta gen. nov., sp. nov. and Anaerocolumna cellulosilytica gen. nov., sp. nov. isolated from a methanogenic reactor of cattle waste.</title>
        <authorList>
            <person name="Uek A."/>
            <person name="Ohtaki Y."/>
            <person name="Kaku N."/>
            <person name="Ueki K."/>
        </authorList>
    </citation>
    <scope>NUCLEOTIDE SEQUENCE [LARGE SCALE GENOMIC DNA]</scope>
    <source>
        <strain evidence="8 9">SN021</strain>
    </source>
</reference>
<evidence type="ECO:0000256" key="6">
    <source>
        <dbReference type="ARBA" id="ARBA00023163"/>
    </source>
</evidence>
<keyword evidence="5" id="KW-0805">Transcription regulation</keyword>
<dbReference type="SMART" id="SM00342">
    <property type="entry name" value="HTH_ARAC"/>
    <property type="match status" value="1"/>
</dbReference>
<dbReference type="InterPro" id="IPR051313">
    <property type="entry name" value="Bact_iron-sidero_bind"/>
</dbReference>
<keyword evidence="9" id="KW-1185">Reference proteome</keyword>
<comment type="similarity">
    <text evidence="2">Belongs to the bacterial solute-binding protein 8 family.</text>
</comment>
<evidence type="ECO:0000313" key="9">
    <source>
        <dbReference type="Proteomes" id="UP000515561"/>
    </source>
</evidence>
<dbReference type="InterPro" id="IPR018060">
    <property type="entry name" value="HTH_AraC"/>
</dbReference>
<protein>
    <submittedName>
        <fullName evidence="8">Uncharacterized protein</fullName>
    </submittedName>
</protein>
<sequence length="652" mass="74354">MDKFNEKEKLFSRESFAAAIQILNRSAISLIDIRHNLISQEESVRSYLLPASAFLFTGGKGEVFLNDTAYSVERFGLFHGGKGTELTIQPRCDWLEYYLVLYKAVEPSFHKSEYIRLLEQVNPFRQQYGFVPKNPIFFSEELRNMFEKWKGATPLNLFYGKAAFYRFIYEVYEELEQGSIHIFEPDVIIMARQYLERYYMEPISINELSSMLGISYSHFHRSFKQQTGKSPQKYLIDTRLTAAMKLLQNSQASIGEIADFCGFQDERNLQRMFSKNIGITPHAYRENMSHYLRDNDLTNLIPFPYNEESQVRLDELKRKGATSMLKQIRSTMVVAAMLSLLLLTACSTTTTNKNDTAPTPTAAATAQETENTEPVEEGTKTIHMDYGDVEIPANPERVVVIFVQGDLLALGVTPVATSFNDDAIFENQAQEITVIDAFSINEEEIMALDPDLILWNTEDEAVYQSLSKIAPTLARDYFSMDYQERLRFFGEVLNRSDKAEELIQDFENKIADTKQQLADNGLSDKSVLCIQNREEGVLSASWFGRGAKLIYDLLDFKVPDKLQEAMSDSKYAKNGSVELSYEVINEYAGDYILVNGSLGELENNEIWKNLPAVKENQLIEAPTNMFWFNDILTMNAQLDLVLDSMLGTAPSN</sequence>
<dbReference type="PANTHER" id="PTHR30532">
    <property type="entry name" value="IRON III DICITRATE-BINDING PERIPLASMIC PROTEIN"/>
    <property type="match status" value="1"/>
</dbReference>
<comment type="subcellular location">
    <subcellularLocation>
        <location evidence="1">Cell envelope</location>
    </subcellularLocation>
</comment>
<dbReference type="InterPro" id="IPR017868">
    <property type="entry name" value="Filamin/ABP280_repeat-like"/>
</dbReference>
<dbReference type="GO" id="GO:0043565">
    <property type="term" value="F:sequence-specific DNA binding"/>
    <property type="evidence" value="ECO:0007669"/>
    <property type="project" value="InterPro"/>
</dbReference>
<dbReference type="PROSITE" id="PS50983">
    <property type="entry name" value="FE_B12_PBP"/>
    <property type="match status" value="1"/>
</dbReference>
<accession>A0A6S6R2G9</accession>
<gene>
    <name evidence="8" type="ORF">acsn021_07970</name>
</gene>